<proteinExistence type="predicted"/>
<organism evidence="1 2">
    <name type="scientific">Funneliformis geosporum</name>
    <dbReference type="NCBI Taxonomy" id="1117311"/>
    <lineage>
        <taxon>Eukaryota</taxon>
        <taxon>Fungi</taxon>
        <taxon>Fungi incertae sedis</taxon>
        <taxon>Mucoromycota</taxon>
        <taxon>Glomeromycotina</taxon>
        <taxon>Glomeromycetes</taxon>
        <taxon>Glomerales</taxon>
        <taxon>Glomeraceae</taxon>
        <taxon>Funneliformis</taxon>
    </lineage>
</organism>
<dbReference type="AlphaFoldDB" id="A0A9W4TEP0"/>
<protein>
    <submittedName>
        <fullName evidence="1">19351_t:CDS:1</fullName>
    </submittedName>
</protein>
<evidence type="ECO:0000313" key="2">
    <source>
        <dbReference type="Proteomes" id="UP001153678"/>
    </source>
</evidence>
<comment type="caution">
    <text evidence="1">The sequence shown here is derived from an EMBL/GenBank/DDBJ whole genome shotgun (WGS) entry which is preliminary data.</text>
</comment>
<feature type="non-terminal residue" evidence="1">
    <location>
        <position position="100"/>
    </location>
</feature>
<feature type="non-terminal residue" evidence="1">
    <location>
        <position position="1"/>
    </location>
</feature>
<dbReference type="OrthoDB" id="2494384at2759"/>
<accession>A0A9W4TEP0</accession>
<dbReference type="EMBL" id="CAMKVN010025046">
    <property type="protein sequence ID" value="CAI2200660.1"/>
    <property type="molecule type" value="Genomic_DNA"/>
</dbReference>
<evidence type="ECO:0000313" key="1">
    <source>
        <dbReference type="EMBL" id="CAI2200660.1"/>
    </source>
</evidence>
<keyword evidence="2" id="KW-1185">Reference proteome</keyword>
<dbReference type="Proteomes" id="UP001153678">
    <property type="component" value="Unassembled WGS sequence"/>
</dbReference>
<reference evidence="1" key="1">
    <citation type="submission" date="2022-08" db="EMBL/GenBank/DDBJ databases">
        <authorList>
            <person name="Kallberg Y."/>
            <person name="Tangrot J."/>
            <person name="Rosling A."/>
        </authorList>
    </citation>
    <scope>NUCLEOTIDE SEQUENCE</scope>
    <source>
        <strain evidence="1">Wild A</strain>
    </source>
</reference>
<gene>
    <name evidence="1" type="ORF">FWILDA_LOCUS19678</name>
</gene>
<sequence length="100" mass="11846">FTTSLDTIFDRLNANRPRQSPRETNLVPVRRFSRKTDEDPNDWFIHFEKAAKANNWTSERALEIVGGFFEGMAADWYEDTDFQSWKDPKEVELEEDNDDQ</sequence>
<name>A0A9W4TEP0_9GLOM</name>